<evidence type="ECO:0000256" key="1">
    <source>
        <dbReference type="SAM" id="Phobius"/>
    </source>
</evidence>
<dbReference type="Proteomes" id="UP000315343">
    <property type="component" value="Unassembled WGS sequence"/>
</dbReference>
<comment type="caution">
    <text evidence="3">The sequence shown here is derived from an EMBL/GenBank/DDBJ whole genome shotgun (WGS) entry which is preliminary data.</text>
</comment>
<dbReference type="AlphaFoldDB" id="A0A562JKB5"/>
<dbReference type="EMBL" id="VLKH01000001">
    <property type="protein sequence ID" value="TWH83687.1"/>
    <property type="molecule type" value="Genomic_DNA"/>
</dbReference>
<keyword evidence="4" id="KW-1185">Reference proteome</keyword>
<gene>
    <name evidence="3" type="ORF">LY60_00299</name>
</gene>
<proteinExistence type="predicted"/>
<evidence type="ECO:0000259" key="2">
    <source>
        <dbReference type="Pfam" id="PF07670"/>
    </source>
</evidence>
<feature type="transmembrane region" description="Helical" evidence="1">
    <location>
        <begin position="6"/>
        <end position="25"/>
    </location>
</feature>
<accession>A0A562JKB5</accession>
<feature type="domain" description="Nucleoside transporter/FeoB GTPase Gate" evidence="2">
    <location>
        <begin position="42"/>
        <end position="154"/>
    </location>
</feature>
<sequence length="210" mass="21875">MINGIWLGLIVIGVVVAIFTGNVQAVTDAAINFSGTAVEIAIGLIGIMTLWLGIMAIAEKSGLIRGLAKALSPIMKKLFPEVPADHPAMGAMIMNIAANILGLGNAATPFGLKAMEELDTLNEHKGVATDAMVMFLAINTSSVTLLPATVIGLRAAAGSTNATEVIGPVILATTISTVSAIILAKLFGKMKRYKVENYIEKSDVENVQEG</sequence>
<feature type="transmembrane region" description="Helical" evidence="1">
    <location>
        <begin position="88"/>
        <end position="112"/>
    </location>
</feature>
<protein>
    <submittedName>
        <fullName evidence="3">Spore maturation protein A</fullName>
    </submittedName>
</protein>
<dbReference type="RefSeq" id="WP_019227391.1">
    <property type="nucleotide sequence ID" value="NZ_DAMBUX010000009.1"/>
</dbReference>
<evidence type="ECO:0000313" key="4">
    <source>
        <dbReference type="Proteomes" id="UP000315343"/>
    </source>
</evidence>
<keyword evidence="1" id="KW-0812">Transmembrane</keyword>
<name>A0A562JKB5_9FIRM</name>
<keyword evidence="1" id="KW-1133">Transmembrane helix</keyword>
<organism evidence="3 4">
    <name type="scientific">Sedimentibacter saalensis</name>
    <dbReference type="NCBI Taxonomy" id="130788"/>
    <lineage>
        <taxon>Bacteria</taxon>
        <taxon>Bacillati</taxon>
        <taxon>Bacillota</taxon>
        <taxon>Tissierellia</taxon>
        <taxon>Sedimentibacter</taxon>
    </lineage>
</organism>
<feature type="transmembrane region" description="Helical" evidence="1">
    <location>
        <begin position="133"/>
        <end position="153"/>
    </location>
</feature>
<dbReference type="OrthoDB" id="9782481at2"/>
<feature type="transmembrane region" description="Helical" evidence="1">
    <location>
        <begin position="165"/>
        <end position="184"/>
    </location>
</feature>
<feature type="transmembrane region" description="Helical" evidence="1">
    <location>
        <begin position="37"/>
        <end position="58"/>
    </location>
</feature>
<dbReference type="Pfam" id="PF07670">
    <property type="entry name" value="Gate"/>
    <property type="match status" value="1"/>
</dbReference>
<dbReference type="InterPro" id="IPR011642">
    <property type="entry name" value="Gate_dom"/>
</dbReference>
<evidence type="ECO:0000313" key="3">
    <source>
        <dbReference type="EMBL" id="TWH83687.1"/>
    </source>
</evidence>
<reference evidence="3 4" key="1">
    <citation type="submission" date="2019-07" db="EMBL/GenBank/DDBJ databases">
        <title>Genomic Encyclopedia of Type Strains, Phase I: the one thousand microbial genomes (KMG-I) project.</title>
        <authorList>
            <person name="Kyrpides N."/>
        </authorList>
    </citation>
    <scope>NUCLEOTIDE SEQUENCE [LARGE SCALE GENOMIC DNA]</scope>
    <source>
        <strain evidence="3 4">DSM 13558</strain>
    </source>
</reference>
<keyword evidence="1" id="KW-0472">Membrane</keyword>